<accession>A0A4V6WL37</accession>
<name>A0A4V6WL37_9PEZI</name>
<reference evidence="1 2" key="1">
    <citation type="submission" date="2017-03" db="EMBL/GenBank/DDBJ databases">
        <title>Genomes of endolithic fungi from Antarctica.</title>
        <authorList>
            <person name="Coleine C."/>
            <person name="Masonjones S."/>
            <person name="Stajich J.E."/>
        </authorList>
    </citation>
    <scope>NUCLEOTIDE SEQUENCE [LARGE SCALE GENOMIC DNA]</scope>
    <source>
        <strain evidence="1 2">CCFEE 5184</strain>
    </source>
</reference>
<dbReference type="EMBL" id="NAJQ01000251">
    <property type="protein sequence ID" value="TKA73769.1"/>
    <property type="molecule type" value="Genomic_DNA"/>
</dbReference>
<evidence type="ECO:0000313" key="1">
    <source>
        <dbReference type="EMBL" id="TKA73769.1"/>
    </source>
</evidence>
<comment type="caution">
    <text evidence="1">The sequence shown here is derived from an EMBL/GenBank/DDBJ whole genome shotgun (WGS) entry which is preliminary data.</text>
</comment>
<proteinExistence type="predicted"/>
<organism evidence="1 2">
    <name type="scientific">Friedmanniomyces simplex</name>
    <dbReference type="NCBI Taxonomy" id="329884"/>
    <lineage>
        <taxon>Eukaryota</taxon>
        <taxon>Fungi</taxon>
        <taxon>Dikarya</taxon>
        <taxon>Ascomycota</taxon>
        <taxon>Pezizomycotina</taxon>
        <taxon>Dothideomycetes</taxon>
        <taxon>Dothideomycetidae</taxon>
        <taxon>Mycosphaerellales</taxon>
        <taxon>Teratosphaeriaceae</taxon>
        <taxon>Friedmanniomyces</taxon>
    </lineage>
</organism>
<dbReference type="OrthoDB" id="3262926at2759"/>
<keyword evidence="2" id="KW-1185">Reference proteome</keyword>
<dbReference type="Proteomes" id="UP000309340">
    <property type="component" value="Unassembled WGS sequence"/>
</dbReference>
<sequence>MDDYALQAELEAMAGNATTAEPHHDDTKTAEPISTTMARWQRLFHLSPDSAVEVVMAHRQNLTRMRISDEHWEAIRSDQEAHGHDRESYEHELELQKKKALLPSVMPAAAEATTVGTMTYLVELGGPLGSAEVVRKVAGMETMPVEVAGRSVEEGREVRLCCVDEKAKRAILQWASERGGGYEPIILVDPRSMR</sequence>
<evidence type="ECO:0000313" key="2">
    <source>
        <dbReference type="Proteomes" id="UP000309340"/>
    </source>
</evidence>
<protein>
    <submittedName>
        <fullName evidence="1">Uncharacterized protein</fullName>
    </submittedName>
</protein>
<dbReference type="AlphaFoldDB" id="A0A4V6WL37"/>
<gene>
    <name evidence="1" type="ORF">B0A55_07118</name>
</gene>